<gene>
    <name evidence="8" type="ORF">RradSPS_0199</name>
    <name evidence="9" type="ORF">SIL72_02510</name>
</gene>
<dbReference type="SUPFAM" id="SSF103473">
    <property type="entry name" value="MFS general substrate transporter"/>
    <property type="match status" value="1"/>
</dbReference>
<evidence type="ECO:0000256" key="3">
    <source>
        <dbReference type="ARBA" id="ARBA00022692"/>
    </source>
</evidence>
<keyword evidence="10" id="KW-1185">Reference proteome</keyword>
<dbReference type="RefSeq" id="WP_038680082.1">
    <property type="nucleotide sequence ID" value="NZ_CP007514.1"/>
</dbReference>
<dbReference type="Proteomes" id="UP000025229">
    <property type="component" value="Chromosome"/>
</dbReference>
<keyword evidence="2" id="KW-1003">Cell membrane</keyword>
<dbReference type="HOGENOM" id="CLU_001265_61_5_11"/>
<evidence type="ECO:0000256" key="2">
    <source>
        <dbReference type="ARBA" id="ARBA00022475"/>
    </source>
</evidence>
<dbReference type="InterPro" id="IPR011701">
    <property type="entry name" value="MFS"/>
</dbReference>
<feature type="transmembrane region" description="Helical" evidence="6">
    <location>
        <begin position="198"/>
        <end position="221"/>
    </location>
</feature>
<dbReference type="PRINTS" id="PR01035">
    <property type="entry name" value="TCRTETA"/>
</dbReference>
<proteinExistence type="predicted"/>
<protein>
    <submittedName>
        <fullName evidence="8">Arabinose efflux permease</fullName>
    </submittedName>
    <submittedName>
        <fullName evidence="9">MFS transporter</fullName>
    </submittedName>
</protein>
<keyword evidence="5 6" id="KW-0472">Membrane</keyword>
<dbReference type="CDD" id="cd17324">
    <property type="entry name" value="MFS_NepI_like"/>
    <property type="match status" value="1"/>
</dbReference>
<dbReference type="EMBL" id="CP007514">
    <property type="protein sequence ID" value="AHY45482.1"/>
    <property type="molecule type" value="Genomic_DNA"/>
</dbReference>
<feature type="transmembrane region" description="Helical" evidence="6">
    <location>
        <begin position="360"/>
        <end position="380"/>
    </location>
</feature>
<organism evidence="8 10">
    <name type="scientific">Rubrobacter radiotolerans</name>
    <name type="common">Arthrobacter radiotolerans</name>
    <dbReference type="NCBI Taxonomy" id="42256"/>
    <lineage>
        <taxon>Bacteria</taxon>
        <taxon>Bacillati</taxon>
        <taxon>Actinomycetota</taxon>
        <taxon>Rubrobacteria</taxon>
        <taxon>Rubrobacterales</taxon>
        <taxon>Rubrobacteraceae</taxon>
        <taxon>Rubrobacter</taxon>
    </lineage>
</organism>
<feature type="transmembrane region" description="Helical" evidence="6">
    <location>
        <begin position="291"/>
        <end position="311"/>
    </location>
</feature>
<sequence>MNLRLLVLALGTFAIGTGSFVFAGLLEGVAAGMGVSVPAAGNLITVFALTYALAAPPLATLTSNVPRRTLLFFAMALFLLANLASAFAPSFEVLLVSRVVAALGAAMFTPNAAAVASSLAAPEARGRALSVVTGGMTVAFVLGIPFGSLVGAYFGWRSTFVLVGILALVALAGVRSLPAVPSPPAVSLAERVGILRRVPVLVTLLIMMLGMLGGFVAFTYIGPILSSVTGFGGFGVSVLLLVFGGAAVVGNSLGGYGADNFNYRRFVAALVTVQSLSLLALSPLFLLSGTVFAVAAAGAVLVVWGAAGFALNPLQQHRLTRLAPEAQNVALSLNASSIYLGQGLGAGLGALALGPGSLSHLGLVAAASTVCALFVVLRFVEPAKPQAPDFSREAGG</sequence>
<evidence type="ECO:0000259" key="7">
    <source>
        <dbReference type="PROSITE" id="PS50850"/>
    </source>
</evidence>
<reference evidence="8 10" key="1">
    <citation type="submission" date="2014-03" db="EMBL/GenBank/DDBJ databases">
        <title>Complete genome sequence of the Radio-Resistant Rubrobacter radiotolerans RSPS-4.</title>
        <authorList>
            <person name="Egas C.C."/>
            <person name="Barroso C.C."/>
            <person name="Froufe H.J.C."/>
            <person name="Pacheco J.J."/>
            <person name="Albuquerque L.L."/>
            <person name="da Costa M.M.S."/>
        </authorList>
    </citation>
    <scope>NUCLEOTIDE SEQUENCE [LARGE SCALE GENOMIC DNA]</scope>
    <source>
        <strain evidence="8 10">RSPS-4</strain>
    </source>
</reference>
<evidence type="ECO:0000256" key="1">
    <source>
        <dbReference type="ARBA" id="ARBA00004651"/>
    </source>
</evidence>
<keyword evidence="4 6" id="KW-1133">Transmembrane helix</keyword>
<dbReference type="Gene3D" id="1.20.1250.20">
    <property type="entry name" value="MFS general substrate transporter like domains"/>
    <property type="match status" value="2"/>
</dbReference>
<dbReference type="Proteomes" id="UP001281130">
    <property type="component" value="Unassembled WGS sequence"/>
</dbReference>
<dbReference type="InterPro" id="IPR050189">
    <property type="entry name" value="MFS_Efflux_Transporters"/>
</dbReference>
<dbReference type="OrthoDB" id="2810795at2"/>
<dbReference type="InterPro" id="IPR036259">
    <property type="entry name" value="MFS_trans_sf"/>
</dbReference>
<evidence type="ECO:0000256" key="5">
    <source>
        <dbReference type="ARBA" id="ARBA00023136"/>
    </source>
</evidence>
<dbReference type="Pfam" id="PF07690">
    <property type="entry name" value="MFS_1"/>
    <property type="match status" value="1"/>
</dbReference>
<feature type="transmembrane region" description="Helical" evidence="6">
    <location>
        <begin position="331"/>
        <end position="354"/>
    </location>
</feature>
<dbReference type="EMBL" id="JAWXXX010000001">
    <property type="protein sequence ID" value="MDX5892893.1"/>
    <property type="molecule type" value="Genomic_DNA"/>
</dbReference>
<dbReference type="GO" id="GO:0022857">
    <property type="term" value="F:transmembrane transporter activity"/>
    <property type="evidence" value="ECO:0007669"/>
    <property type="project" value="InterPro"/>
</dbReference>
<dbReference type="STRING" id="42256.RradSPS_0199"/>
<reference evidence="9" key="2">
    <citation type="submission" date="2023-11" db="EMBL/GenBank/DDBJ databases">
        <title>MicrobeMod: A computational toolkit for identifying prokaryotic methylation and restriction-modification with nanopore sequencing.</title>
        <authorList>
            <person name="Crits-Christoph A."/>
            <person name="Kang S.C."/>
            <person name="Lee H."/>
            <person name="Ostrov N."/>
        </authorList>
    </citation>
    <scope>NUCLEOTIDE SEQUENCE</scope>
    <source>
        <strain evidence="9">ATCC 51242</strain>
    </source>
</reference>
<evidence type="ECO:0000313" key="8">
    <source>
        <dbReference type="EMBL" id="AHY45482.1"/>
    </source>
</evidence>
<dbReference type="eggNOG" id="COG2814">
    <property type="taxonomic scope" value="Bacteria"/>
</dbReference>
<accession>A0A023WZ35</accession>
<keyword evidence="3 6" id="KW-0812">Transmembrane</keyword>
<dbReference type="PROSITE" id="PS50850">
    <property type="entry name" value="MFS"/>
    <property type="match status" value="1"/>
</dbReference>
<evidence type="ECO:0000256" key="6">
    <source>
        <dbReference type="SAM" id="Phobius"/>
    </source>
</evidence>
<dbReference type="InterPro" id="IPR001958">
    <property type="entry name" value="Tet-R_TetA/multi-R_MdtG-like"/>
</dbReference>
<dbReference type="PANTHER" id="PTHR43124:SF10">
    <property type="entry name" value="PURINE EFFLUX PUMP PBUE"/>
    <property type="match status" value="1"/>
</dbReference>
<feature type="transmembrane region" description="Helical" evidence="6">
    <location>
        <begin position="128"/>
        <end position="154"/>
    </location>
</feature>
<feature type="domain" description="Major facilitator superfamily (MFS) profile" evidence="7">
    <location>
        <begin position="4"/>
        <end position="384"/>
    </location>
</feature>
<evidence type="ECO:0000256" key="4">
    <source>
        <dbReference type="ARBA" id="ARBA00022989"/>
    </source>
</evidence>
<comment type="subcellular location">
    <subcellularLocation>
        <location evidence="1">Cell membrane</location>
        <topology evidence="1">Multi-pass membrane protein</topology>
    </subcellularLocation>
</comment>
<feature type="transmembrane region" description="Helical" evidence="6">
    <location>
        <begin position="160"/>
        <end position="177"/>
    </location>
</feature>
<feature type="transmembrane region" description="Helical" evidence="6">
    <location>
        <begin position="266"/>
        <end position="285"/>
    </location>
</feature>
<feature type="transmembrane region" description="Helical" evidence="6">
    <location>
        <begin position="233"/>
        <end position="254"/>
    </location>
</feature>
<feature type="transmembrane region" description="Helical" evidence="6">
    <location>
        <begin position="39"/>
        <end position="58"/>
    </location>
</feature>
<feature type="transmembrane region" description="Helical" evidence="6">
    <location>
        <begin position="95"/>
        <end position="116"/>
    </location>
</feature>
<dbReference type="GO" id="GO:0005886">
    <property type="term" value="C:plasma membrane"/>
    <property type="evidence" value="ECO:0007669"/>
    <property type="project" value="UniProtKB-SubCell"/>
</dbReference>
<evidence type="ECO:0000313" key="9">
    <source>
        <dbReference type="EMBL" id="MDX5892893.1"/>
    </source>
</evidence>
<name>A0A023WZ35_RUBRA</name>
<dbReference type="PANTHER" id="PTHR43124">
    <property type="entry name" value="PURINE EFFLUX PUMP PBUE"/>
    <property type="match status" value="1"/>
</dbReference>
<dbReference type="KEGG" id="rrd:RradSPS_0199"/>
<dbReference type="AlphaFoldDB" id="A0A023WZ35"/>
<feature type="transmembrane region" description="Helical" evidence="6">
    <location>
        <begin position="70"/>
        <end position="89"/>
    </location>
</feature>
<dbReference type="InterPro" id="IPR020846">
    <property type="entry name" value="MFS_dom"/>
</dbReference>
<evidence type="ECO:0000313" key="10">
    <source>
        <dbReference type="Proteomes" id="UP000025229"/>
    </source>
</evidence>